<dbReference type="Proteomes" id="UP000507470">
    <property type="component" value="Unassembled WGS sequence"/>
</dbReference>
<dbReference type="AlphaFoldDB" id="A0A6J8CDI4"/>
<dbReference type="OrthoDB" id="10392474at2759"/>
<name>A0A6J8CDI4_MYTCO</name>
<proteinExistence type="predicted"/>
<accession>A0A6J8CDI4</accession>
<evidence type="ECO:0000313" key="2">
    <source>
        <dbReference type="Proteomes" id="UP000507470"/>
    </source>
</evidence>
<gene>
    <name evidence="1" type="ORF">MCOR_28275</name>
</gene>
<sequence>MSNHVEMGYMGNKDGAKEDLLVSDLNKLNEMKQPQLVLDQLSMLLDDLNNVVCSLCSKGGGFQGDIFPAADVSKCGYCSRDRTVLNFTGGNLFANLFVNPLNLKTDEQSPVCRRKSTSEEGQDLCEKLDDVHLKNGQERLLTLIQTESEPGDNTTTMTLHGQQTETPSICPGSIMSVEKTSTQEAIILKIKKKKSLHTLKKAQDSTISEQRTILNNTINDACINQSKVIDDTQSKYKD</sequence>
<reference evidence="1 2" key="1">
    <citation type="submission" date="2020-06" db="EMBL/GenBank/DDBJ databases">
        <authorList>
            <person name="Li R."/>
            <person name="Bekaert M."/>
        </authorList>
    </citation>
    <scope>NUCLEOTIDE SEQUENCE [LARGE SCALE GENOMIC DNA]</scope>
    <source>
        <strain evidence="2">wild</strain>
    </source>
</reference>
<evidence type="ECO:0000313" key="1">
    <source>
        <dbReference type="EMBL" id="CAC5393406.1"/>
    </source>
</evidence>
<organism evidence="1 2">
    <name type="scientific">Mytilus coruscus</name>
    <name type="common">Sea mussel</name>
    <dbReference type="NCBI Taxonomy" id="42192"/>
    <lineage>
        <taxon>Eukaryota</taxon>
        <taxon>Metazoa</taxon>
        <taxon>Spiralia</taxon>
        <taxon>Lophotrochozoa</taxon>
        <taxon>Mollusca</taxon>
        <taxon>Bivalvia</taxon>
        <taxon>Autobranchia</taxon>
        <taxon>Pteriomorphia</taxon>
        <taxon>Mytilida</taxon>
        <taxon>Mytiloidea</taxon>
        <taxon>Mytilidae</taxon>
        <taxon>Mytilinae</taxon>
        <taxon>Mytilus</taxon>
    </lineage>
</organism>
<keyword evidence="2" id="KW-1185">Reference proteome</keyword>
<protein>
    <submittedName>
        <fullName evidence="1">Uncharacterized protein</fullName>
    </submittedName>
</protein>
<dbReference type="EMBL" id="CACVKT020005179">
    <property type="protein sequence ID" value="CAC5393406.1"/>
    <property type="molecule type" value="Genomic_DNA"/>
</dbReference>